<keyword evidence="1" id="KW-0472">Membrane</keyword>
<keyword evidence="1" id="KW-0812">Transmembrane</keyword>
<keyword evidence="2" id="KW-0547">Nucleotide-binding</keyword>
<keyword evidence="2" id="KW-0378">Hydrolase</keyword>
<name>A0A0A9CN47_ARUDO</name>
<keyword evidence="2" id="KW-0067">ATP-binding</keyword>
<feature type="transmembrane region" description="Helical" evidence="1">
    <location>
        <begin position="12"/>
        <end position="32"/>
    </location>
</feature>
<proteinExistence type="predicted"/>
<keyword evidence="2" id="KW-0347">Helicase</keyword>
<dbReference type="GO" id="GO:0004386">
    <property type="term" value="F:helicase activity"/>
    <property type="evidence" value="ECO:0007669"/>
    <property type="project" value="UniProtKB-KW"/>
</dbReference>
<sequence length="68" mass="8108">MQYLFLMKHIIWRVYVQMQPLLTYIRIISLLVSRKLMNASNCVQQRGPLKILLINNLTLKIMQSSKLF</sequence>
<dbReference type="AlphaFoldDB" id="A0A0A9CN47"/>
<accession>A0A0A9CN47</accession>
<evidence type="ECO:0000313" key="2">
    <source>
        <dbReference type="EMBL" id="JAD75873.1"/>
    </source>
</evidence>
<reference evidence="2" key="2">
    <citation type="journal article" date="2015" name="Data Brief">
        <title>Shoot transcriptome of the giant reed, Arundo donax.</title>
        <authorList>
            <person name="Barrero R.A."/>
            <person name="Guerrero F.D."/>
            <person name="Moolhuijzen P."/>
            <person name="Goolsby J.A."/>
            <person name="Tidwell J."/>
            <person name="Bellgard S.E."/>
            <person name="Bellgard M.I."/>
        </authorList>
    </citation>
    <scope>NUCLEOTIDE SEQUENCE</scope>
    <source>
        <tissue evidence="2">Shoot tissue taken approximately 20 cm above the soil surface</tissue>
    </source>
</reference>
<keyword evidence="1" id="KW-1133">Transmembrane helix</keyword>
<reference evidence="2" key="1">
    <citation type="submission" date="2014-09" db="EMBL/GenBank/DDBJ databases">
        <authorList>
            <person name="Magalhaes I.L.F."/>
            <person name="Oliveira U."/>
            <person name="Santos F.R."/>
            <person name="Vidigal T.H.D.A."/>
            <person name="Brescovit A.D."/>
            <person name="Santos A.J."/>
        </authorList>
    </citation>
    <scope>NUCLEOTIDE SEQUENCE</scope>
    <source>
        <tissue evidence="2">Shoot tissue taken approximately 20 cm above the soil surface</tissue>
    </source>
</reference>
<evidence type="ECO:0000256" key="1">
    <source>
        <dbReference type="SAM" id="Phobius"/>
    </source>
</evidence>
<dbReference type="EMBL" id="GBRH01222022">
    <property type="protein sequence ID" value="JAD75873.1"/>
    <property type="molecule type" value="Transcribed_RNA"/>
</dbReference>
<protein>
    <submittedName>
        <fullName evidence="2">Regulator of telomere elongation helicase 1</fullName>
    </submittedName>
</protein>
<organism evidence="2">
    <name type="scientific">Arundo donax</name>
    <name type="common">Giant reed</name>
    <name type="synonym">Donax arundinaceus</name>
    <dbReference type="NCBI Taxonomy" id="35708"/>
    <lineage>
        <taxon>Eukaryota</taxon>
        <taxon>Viridiplantae</taxon>
        <taxon>Streptophyta</taxon>
        <taxon>Embryophyta</taxon>
        <taxon>Tracheophyta</taxon>
        <taxon>Spermatophyta</taxon>
        <taxon>Magnoliopsida</taxon>
        <taxon>Liliopsida</taxon>
        <taxon>Poales</taxon>
        <taxon>Poaceae</taxon>
        <taxon>PACMAD clade</taxon>
        <taxon>Arundinoideae</taxon>
        <taxon>Arundineae</taxon>
        <taxon>Arundo</taxon>
    </lineage>
</organism>